<keyword evidence="3" id="KW-1185">Reference proteome</keyword>
<reference evidence="2" key="1">
    <citation type="submission" date="2023-04" db="EMBL/GenBank/DDBJ databases">
        <authorList>
            <person name="Vijverberg K."/>
            <person name="Xiong W."/>
            <person name="Schranz E."/>
        </authorList>
    </citation>
    <scope>NUCLEOTIDE SEQUENCE</scope>
</reference>
<organism evidence="2 3">
    <name type="scientific">Lactuca saligna</name>
    <name type="common">Willowleaf lettuce</name>
    <dbReference type="NCBI Taxonomy" id="75948"/>
    <lineage>
        <taxon>Eukaryota</taxon>
        <taxon>Viridiplantae</taxon>
        <taxon>Streptophyta</taxon>
        <taxon>Embryophyta</taxon>
        <taxon>Tracheophyta</taxon>
        <taxon>Spermatophyta</taxon>
        <taxon>Magnoliopsida</taxon>
        <taxon>eudicotyledons</taxon>
        <taxon>Gunneridae</taxon>
        <taxon>Pentapetalae</taxon>
        <taxon>asterids</taxon>
        <taxon>campanulids</taxon>
        <taxon>Asterales</taxon>
        <taxon>Asteraceae</taxon>
        <taxon>Cichorioideae</taxon>
        <taxon>Cichorieae</taxon>
        <taxon>Lactucinae</taxon>
        <taxon>Lactuca</taxon>
    </lineage>
</organism>
<sequence>MLNRIEGVPESSSLSKQGGETVKQPKKENSKSVVKPPMNPKTKNEPKDNATSGSKGKEKVFDERVIDDSVEKEPDEHELKSRKAHEAHIDEHNRIVREVEEKEKFE</sequence>
<feature type="compositionally biased region" description="Basic and acidic residues" evidence="1">
    <location>
        <begin position="55"/>
        <end position="93"/>
    </location>
</feature>
<evidence type="ECO:0000256" key="1">
    <source>
        <dbReference type="SAM" id="MobiDB-lite"/>
    </source>
</evidence>
<dbReference type="AlphaFoldDB" id="A0AA35ZX01"/>
<accession>A0AA35ZX01</accession>
<proteinExistence type="predicted"/>
<feature type="region of interest" description="Disordered" evidence="1">
    <location>
        <begin position="1"/>
        <end position="93"/>
    </location>
</feature>
<dbReference type="Proteomes" id="UP001177003">
    <property type="component" value="Chromosome 8"/>
</dbReference>
<dbReference type="EMBL" id="OX465084">
    <property type="protein sequence ID" value="CAI9299227.1"/>
    <property type="molecule type" value="Genomic_DNA"/>
</dbReference>
<evidence type="ECO:0000313" key="3">
    <source>
        <dbReference type="Proteomes" id="UP001177003"/>
    </source>
</evidence>
<protein>
    <submittedName>
        <fullName evidence="2">Uncharacterized protein</fullName>
    </submittedName>
</protein>
<evidence type="ECO:0000313" key="2">
    <source>
        <dbReference type="EMBL" id="CAI9299227.1"/>
    </source>
</evidence>
<gene>
    <name evidence="2" type="ORF">LSALG_LOCUS37948</name>
</gene>
<name>A0AA35ZX01_LACSI</name>